<dbReference type="OrthoDB" id="7490491at2759"/>
<dbReference type="Proteomes" id="UP000663852">
    <property type="component" value="Unassembled WGS sequence"/>
</dbReference>
<protein>
    <submittedName>
        <fullName evidence="2">Uncharacterized protein</fullName>
    </submittedName>
</protein>
<proteinExistence type="predicted"/>
<organism evidence="2 4">
    <name type="scientific">Adineta ricciae</name>
    <name type="common">Rotifer</name>
    <dbReference type="NCBI Taxonomy" id="249248"/>
    <lineage>
        <taxon>Eukaryota</taxon>
        <taxon>Metazoa</taxon>
        <taxon>Spiralia</taxon>
        <taxon>Gnathifera</taxon>
        <taxon>Rotifera</taxon>
        <taxon>Eurotatoria</taxon>
        <taxon>Bdelloidea</taxon>
        <taxon>Adinetida</taxon>
        <taxon>Adinetidae</taxon>
        <taxon>Adineta</taxon>
    </lineage>
</organism>
<keyword evidence="3" id="KW-1185">Reference proteome</keyword>
<sequence length="126" mass="14317">MLNYRDYLYTVEKTNDDKILFRRKNRDRKGRFKTNLDMDAILSEPTKHSHAPNIDQLPVVELKNKIKSTAADSEKVTSGILFSNLRSFPLDAAGQLPQTSSVLRMICCQRQAEATNSDNLIKKSTS</sequence>
<evidence type="ECO:0000313" key="2">
    <source>
        <dbReference type="EMBL" id="CAF1448362.1"/>
    </source>
</evidence>
<dbReference type="AlphaFoldDB" id="A0A815PEN6"/>
<dbReference type="EMBL" id="CAJNOR010003570">
    <property type="protein sequence ID" value="CAF1426686.1"/>
    <property type="molecule type" value="Genomic_DNA"/>
</dbReference>
<comment type="caution">
    <text evidence="2">The sequence shown here is derived from an EMBL/GenBank/DDBJ whole genome shotgun (WGS) entry which is preliminary data.</text>
</comment>
<dbReference type="Proteomes" id="UP000663828">
    <property type="component" value="Unassembled WGS sequence"/>
</dbReference>
<reference evidence="2" key="1">
    <citation type="submission" date="2021-02" db="EMBL/GenBank/DDBJ databases">
        <authorList>
            <person name="Nowell W R."/>
        </authorList>
    </citation>
    <scope>NUCLEOTIDE SEQUENCE</scope>
</reference>
<dbReference type="EMBL" id="CAJNOJ010000438">
    <property type="protein sequence ID" value="CAF1448362.1"/>
    <property type="molecule type" value="Genomic_DNA"/>
</dbReference>
<evidence type="ECO:0000313" key="4">
    <source>
        <dbReference type="Proteomes" id="UP000663852"/>
    </source>
</evidence>
<gene>
    <name evidence="2" type="ORF">EDS130_LOCUS39357</name>
    <name evidence="1" type="ORF">XAT740_LOCUS35547</name>
</gene>
<name>A0A815PEN6_ADIRI</name>
<accession>A0A815PEN6</accession>
<evidence type="ECO:0000313" key="3">
    <source>
        <dbReference type="Proteomes" id="UP000663828"/>
    </source>
</evidence>
<evidence type="ECO:0000313" key="1">
    <source>
        <dbReference type="EMBL" id="CAF1426686.1"/>
    </source>
</evidence>